<dbReference type="GeneID" id="106532479"/>
<dbReference type="InterPro" id="IPR038269">
    <property type="entry name" value="SCAN_sf"/>
</dbReference>
<dbReference type="Proteomes" id="UP000192220">
    <property type="component" value="Unplaced"/>
</dbReference>
<proteinExistence type="predicted"/>
<dbReference type="PANTHER" id="PTHR46888:SF13">
    <property type="entry name" value="RIBONUCLEASE H"/>
    <property type="match status" value="1"/>
</dbReference>
<protein>
    <submittedName>
        <fullName evidence="2">Uncharacterized protein LOC106532479</fullName>
    </submittedName>
</protein>
<dbReference type="KEGG" id="alim:106532479"/>
<dbReference type="Gene3D" id="1.10.4020.10">
    <property type="entry name" value="DNA breaking-rejoining enzymes"/>
    <property type="match status" value="1"/>
</dbReference>
<dbReference type="InParanoid" id="A0A2I4CVH7"/>
<dbReference type="OrthoDB" id="8963689at2759"/>
<feature type="non-terminal residue" evidence="2">
    <location>
        <position position="352"/>
    </location>
</feature>
<dbReference type="RefSeq" id="XP_013883987.1">
    <property type="nucleotide sequence ID" value="XM_014028533.1"/>
</dbReference>
<dbReference type="STRING" id="52670.A0A2I4CVH7"/>
<dbReference type="PANTHER" id="PTHR46888">
    <property type="entry name" value="ZINC KNUCKLE DOMAINCONTAINING PROTEIN-RELATED"/>
    <property type="match status" value="1"/>
</dbReference>
<reference evidence="2" key="1">
    <citation type="submission" date="2025-08" db="UniProtKB">
        <authorList>
            <consortium name="RefSeq"/>
        </authorList>
    </citation>
    <scope>IDENTIFICATION</scope>
</reference>
<dbReference type="AlphaFoldDB" id="A0A2I4CVH7"/>
<organism evidence="1 2">
    <name type="scientific">Austrofundulus limnaeus</name>
    <name type="common">Annual killifish</name>
    <dbReference type="NCBI Taxonomy" id="52670"/>
    <lineage>
        <taxon>Eukaryota</taxon>
        <taxon>Metazoa</taxon>
        <taxon>Chordata</taxon>
        <taxon>Craniata</taxon>
        <taxon>Vertebrata</taxon>
        <taxon>Euteleostomi</taxon>
        <taxon>Actinopterygii</taxon>
        <taxon>Neopterygii</taxon>
        <taxon>Teleostei</taxon>
        <taxon>Neoteleostei</taxon>
        <taxon>Acanthomorphata</taxon>
        <taxon>Ovalentaria</taxon>
        <taxon>Atherinomorphae</taxon>
        <taxon>Cyprinodontiformes</taxon>
        <taxon>Rivulidae</taxon>
        <taxon>Austrofundulus</taxon>
    </lineage>
</organism>
<evidence type="ECO:0000313" key="1">
    <source>
        <dbReference type="Proteomes" id="UP000192220"/>
    </source>
</evidence>
<accession>A0A2I4CVH7</accession>
<gene>
    <name evidence="2" type="primary">LOC106532479</name>
</gene>
<keyword evidence="1" id="KW-1185">Reference proteome</keyword>
<sequence length="352" mass="39878">MASRSFNLSTFLNNPSWEDFNVCRKQDLFSIAAHFELSVTKQMIKQELKSIVSNKLMEEGLLPVSDTPCLSVPCDRTPNEGLRPAVSEGQKPAAVDQLKVGNLSTDVSPATATSTPSSHSKQEALIKVRLVKLQLEAQDKARRADFELRRMEVEAETERLLKLKKLELELQTEREIKLRQLELQAQMTRSSIQPQTIPSSSVNSAAVGETTPGFDVSKNIVLVPPFRESEVDTYFNVFERVAASLHWPREVWPLLLQCKLVGKAQEVCSTLSLEESLKYDVVKSAILAAYELVPEAYRQRFRNHKRTVNQTFVEFAREKATLFDKWISASKVPDFPFLRELMLLEELKNGLP</sequence>
<evidence type="ECO:0000313" key="2">
    <source>
        <dbReference type="RefSeq" id="XP_013883987.1"/>
    </source>
</evidence>
<dbReference type="SUPFAM" id="SSF47353">
    <property type="entry name" value="Retrovirus capsid dimerization domain-like"/>
    <property type="match status" value="1"/>
</dbReference>
<name>A0A2I4CVH7_AUSLI</name>